<dbReference type="Proteomes" id="UP000178432">
    <property type="component" value="Unassembled WGS sequence"/>
</dbReference>
<dbReference type="AlphaFoldDB" id="A0A1G1Y0Y0"/>
<dbReference type="EMBL" id="MHIF01000066">
    <property type="protein sequence ID" value="OGY46013.1"/>
    <property type="molecule type" value="Genomic_DNA"/>
</dbReference>
<gene>
    <name evidence="1" type="ORF">A2663_00755</name>
</gene>
<organism evidence="1 2">
    <name type="scientific">Candidatus Buchananbacteria bacterium RIFCSPHIGHO2_01_FULL_46_12</name>
    <dbReference type="NCBI Taxonomy" id="1797536"/>
    <lineage>
        <taxon>Bacteria</taxon>
        <taxon>Candidatus Buchananiibacteriota</taxon>
    </lineage>
</organism>
<name>A0A1G1Y0Y0_9BACT</name>
<proteinExistence type="predicted"/>
<evidence type="ECO:0000313" key="1">
    <source>
        <dbReference type="EMBL" id="OGY46013.1"/>
    </source>
</evidence>
<comment type="caution">
    <text evidence="1">The sequence shown here is derived from an EMBL/GenBank/DDBJ whole genome shotgun (WGS) entry which is preliminary data.</text>
</comment>
<protein>
    <submittedName>
        <fullName evidence="1">Uncharacterized protein</fullName>
    </submittedName>
</protein>
<sequence>MENKKIPLFADEIITGLGLGKRKLRKNNEIIIRILSAEMMTRKELAKRLRNEPAYDCQKATDEQLGDRVEHLVRYFGILGCQDVRYFVINSKADPKFQDNDAKNFTGEFIAGRAVRSIIYEILGKNPLPAGQLTKKVENHPEYDGSKGLGKKLKAVVNHILNNFRNKKSFFERDKSRGKYNVWRIKENSKSPPWKAGGYQERPRLKRDAIHQLMRAKAVINGWSSRDLFWATRQSALRYKSPKIARKSLNRLFHRNKAYFEQIPGTKPVHWRARWLEPLKTPSCPREFFDLASQVLDDLMAPRSLEDLLKVIRQSGHLFGYQTNELPLTFLQNQIVKVIAGTKYASLIL</sequence>
<accession>A0A1G1Y0Y0</accession>
<reference evidence="1 2" key="1">
    <citation type="journal article" date="2016" name="Nat. Commun.">
        <title>Thousands of microbial genomes shed light on interconnected biogeochemical processes in an aquifer system.</title>
        <authorList>
            <person name="Anantharaman K."/>
            <person name="Brown C.T."/>
            <person name="Hug L.A."/>
            <person name="Sharon I."/>
            <person name="Castelle C.J."/>
            <person name="Probst A.J."/>
            <person name="Thomas B.C."/>
            <person name="Singh A."/>
            <person name="Wilkins M.J."/>
            <person name="Karaoz U."/>
            <person name="Brodie E.L."/>
            <person name="Williams K.H."/>
            <person name="Hubbard S.S."/>
            <person name="Banfield J.F."/>
        </authorList>
    </citation>
    <scope>NUCLEOTIDE SEQUENCE [LARGE SCALE GENOMIC DNA]</scope>
</reference>
<evidence type="ECO:0000313" key="2">
    <source>
        <dbReference type="Proteomes" id="UP000178432"/>
    </source>
</evidence>